<organism evidence="2 3">
    <name type="scientific">Acetitomaculum ruminis DSM 5522</name>
    <dbReference type="NCBI Taxonomy" id="1120918"/>
    <lineage>
        <taxon>Bacteria</taxon>
        <taxon>Bacillati</taxon>
        <taxon>Bacillota</taxon>
        <taxon>Clostridia</taxon>
        <taxon>Lachnospirales</taxon>
        <taxon>Lachnospiraceae</taxon>
        <taxon>Acetitomaculum</taxon>
    </lineage>
</organism>
<keyword evidence="3" id="KW-1185">Reference proteome</keyword>
<dbReference type="PANTHER" id="PTHR42783">
    <property type="entry name" value="GLUTAMATE SYNTHASE [NADPH] SMALL CHAIN"/>
    <property type="match status" value="1"/>
</dbReference>
<dbReference type="AlphaFoldDB" id="A0A1I0YAY1"/>
<evidence type="ECO:0000259" key="1">
    <source>
        <dbReference type="SMART" id="SM00928"/>
    </source>
</evidence>
<reference evidence="2 3" key="1">
    <citation type="submission" date="2016-10" db="EMBL/GenBank/DDBJ databases">
        <authorList>
            <person name="de Groot N.N."/>
        </authorList>
    </citation>
    <scope>NUCLEOTIDE SEQUENCE [LARGE SCALE GENOMIC DNA]</scope>
    <source>
        <strain evidence="2 3">DSM 5522</strain>
    </source>
</reference>
<name>A0A1I0YAY1_9FIRM</name>
<dbReference type="RefSeq" id="WP_092872284.1">
    <property type="nucleotide sequence ID" value="NZ_FOJY01000009.1"/>
</dbReference>
<dbReference type="InterPro" id="IPR037207">
    <property type="entry name" value="Nuop51_4Fe4S-bd_sf"/>
</dbReference>
<dbReference type="Pfam" id="PF07992">
    <property type="entry name" value="Pyr_redox_2"/>
    <property type="match status" value="1"/>
</dbReference>
<dbReference type="InterPro" id="IPR023753">
    <property type="entry name" value="FAD/NAD-binding_dom"/>
</dbReference>
<dbReference type="GO" id="GO:0051539">
    <property type="term" value="F:4 iron, 4 sulfur cluster binding"/>
    <property type="evidence" value="ECO:0007669"/>
    <property type="project" value="InterPro"/>
</dbReference>
<dbReference type="Gene3D" id="1.10.1060.10">
    <property type="entry name" value="Alpha-helical ferredoxin"/>
    <property type="match status" value="1"/>
</dbReference>
<dbReference type="SMART" id="SM00928">
    <property type="entry name" value="NADH_4Fe-4S"/>
    <property type="match status" value="1"/>
</dbReference>
<dbReference type="Gene3D" id="3.50.50.60">
    <property type="entry name" value="FAD/NAD(P)-binding domain"/>
    <property type="match status" value="2"/>
</dbReference>
<dbReference type="Pfam" id="PF14691">
    <property type="entry name" value="Fer4_20"/>
    <property type="match status" value="1"/>
</dbReference>
<protein>
    <submittedName>
        <fullName evidence="2">NADPH-dependent glutamate synthase beta chain</fullName>
    </submittedName>
</protein>
<dbReference type="Proteomes" id="UP000198838">
    <property type="component" value="Unassembled WGS sequence"/>
</dbReference>
<dbReference type="InterPro" id="IPR036188">
    <property type="entry name" value="FAD/NAD-bd_sf"/>
</dbReference>
<dbReference type="OrthoDB" id="9803192at2"/>
<dbReference type="PRINTS" id="PR00419">
    <property type="entry name" value="ADXRDTASE"/>
</dbReference>
<dbReference type="InterPro" id="IPR019575">
    <property type="entry name" value="Nuop51_4Fe4S-bd"/>
</dbReference>
<dbReference type="InterPro" id="IPR028261">
    <property type="entry name" value="DPD_II"/>
</dbReference>
<dbReference type="GO" id="GO:0016491">
    <property type="term" value="F:oxidoreductase activity"/>
    <property type="evidence" value="ECO:0007669"/>
    <property type="project" value="InterPro"/>
</dbReference>
<gene>
    <name evidence="2" type="ORF">SAMN05216249_10975</name>
</gene>
<proteinExistence type="predicted"/>
<evidence type="ECO:0000313" key="2">
    <source>
        <dbReference type="EMBL" id="SFB10431.1"/>
    </source>
</evidence>
<sequence length="607" mass="66618">MAQRLKDYSKDKAGWMLSKFKNRINAYPVGQCPLETQLSLLHLSACSTCGKCVPCRDGLLQLEKMLKSILDGVAKKEVLDEMKALATIIKDTADCAIGYEAAADVLQGLDSFKDEYESHITLNHCKDDNRQKVPCIAFCPANVNVPAYISLIGEEKYADAVNVIRMDNPFPTACAMVCEHPCELRCRRQLFDASLNIRALKRFAVDNAAADTVKVFEKNVDTGKKVAIVGAGPSGLSAAYFLALMGHEIVVYEEKEKAGGMLRYGIPNYRFPKERLDEDIRAILSVGNIEIKYNVTIGKDITIEELDKNYDAVYFAIGAQTGKKLKMDGADGENVLSAVELLDEVGHGKYRDFKGKTVCVIGGGNVAMDASRTALRLGAENVNIVYRRRKEDMTALMEEIESAVAEGIELFTLEAPDHIVLDEAGKCKALVTRPQMSGSYDRGRPSPVDANKPPITHETDIVLIAVGQDIVIKPFEDAGFETKRNCFVTNPYGACLDKEKFFAGGDCVTGPATVIKAIAAGKNAATNIDEFLGYHHKIDAHIDIPQATFNNKTQTGRAVPILRPASQRKHDFEHDEYGLSYEEAMQEAGRCLRCDHFGCGNMEGGCV</sequence>
<evidence type="ECO:0000313" key="3">
    <source>
        <dbReference type="Proteomes" id="UP000198838"/>
    </source>
</evidence>
<feature type="domain" description="NADH-ubiquinone oxidoreductase 51kDa subunit iron-sulphur binding" evidence="1">
    <location>
        <begin position="34"/>
        <end position="79"/>
    </location>
</feature>
<dbReference type="SUPFAM" id="SSF46548">
    <property type="entry name" value="alpha-helical ferredoxin"/>
    <property type="match status" value="2"/>
</dbReference>
<dbReference type="NCBIfam" id="NF009410">
    <property type="entry name" value="PRK12771.1"/>
    <property type="match status" value="1"/>
</dbReference>
<dbReference type="SUPFAM" id="SSF51971">
    <property type="entry name" value="Nucleotide-binding domain"/>
    <property type="match status" value="1"/>
</dbReference>
<accession>A0A1I0YAY1</accession>
<dbReference type="InterPro" id="IPR009051">
    <property type="entry name" value="Helical_ferredxn"/>
</dbReference>
<dbReference type="EMBL" id="FOJY01000009">
    <property type="protein sequence ID" value="SFB10431.1"/>
    <property type="molecule type" value="Genomic_DNA"/>
</dbReference>
<dbReference type="STRING" id="1120918.SAMN05216249_10975"/>
<dbReference type="Pfam" id="PF10589">
    <property type="entry name" value="NADH_4Fe-4S"/>
    <property type="match status" value="1"/>
</dbReference>
<dbReference type="SUPFAM" id="SSF140490">
    <property type="entry name" value="Nqo1C-terminal domain-like"/>
    <property type="match status" value="1"/>
</dbReference>
<dbReference type="PANTHER" id="PTHR42783:SF3">
    <property type="entry name" value="GLUTAMATE SYNTHASE [NADPH] SMALL CHAIN-RELATED"/>
    <property type="match status" value="1"/>
</dbReference>